<proteinExistence type="predicted"/>
<dbReference type="Pfam" id="PF08608">
    <property type="entry name" value="Wyosine_form"/>
    <property type="match status" value="1"/>
</dbReference>
<sequence>MTEPTTTGPGAASVLEQVLGDLEAESAALAARLVPLADDAGGWRRPTPAPGWDVATQVGHLTWTDDVAALAARAAAGDAAAWDAVVTDALGDPDGFVDAAALAAGDRPATEVLARWETARADLAAALRALPGGTRMPWFGPPMSATSMATARFMETWTHAHDVREALGAAPEPTDRIRHVAHLGVRTRGFAFAAHGRPVPEAEVRVELVAPSGARWTWGPEDAEQRVTGPAYDFCLRVTQRRPRSALALVATGDVAEAWLDVAQCFAGPPGAGSGARA</sequence>
<gene>
    <name evidence="3" type="ORF">GCM10009737_05330</name>
</gene>
<evidence type="ECO:0000259" key="1">
    <source>
        <dbReference type="Pfam" id="PF08608"/>
    </source>
</evidence>
<dbReference type="InterPro" id="IPR034660">
    <property type="entry name" value="DinB/YfiT-like"/>
</dbReference>
<dbReference type="NCBIfam" id="TIGR03084">
    <property type="entry name" value="TIGR03084 family metal-binding protein"/>
    <property type="match status" value="1"/>
</dbReference>
<evidence type="ECO:0000259" key="2">
    <source>
        <dbReference type="Pfam" id="PF11716"/>
    </source>
</evidence>
<dbReference type="InterPro" id="IPR017517">
    <property type="entry name" value="Maleyloyr_isom"/>
</dbReference>
<feature type="domain" description="Mycothiol-dependent maleylpyruvate isomerase metal-binding" evidence="2">
    <location>
        <begin position="22"/>
        <end position="164"/>
    </location>
</feature>
<dbReference type="SUPFAM" id="SSF109854">
    <property type="entry name" value="DinB/YfiT-like putative metalloenzymes"/>
    <property type="match status" value="1"/>
</dbReference>
<evidence type="ECO:0000313" key="3">
    <source>
        <dbReference type="EMBL" id="GAA1907426.1"/>
    </source>
</evidence>
<protein>
    <submittedName>
        <fullName evidence="3">TIGR03084 family metal-binding protein</fullName>
    </submittedName>
</protein>
<dbReference type="InterPro" id="IPR017518">
    <property type="entry name" value="CHP03084"/>
</dbReference>
<name>A0ABP5A905_9ACTN</name>
<dbReference type="Proteomes" id="UP001501612">
    <property type="component" value="Unassembled WGS sequence"/>
</dbReference>
<reference evidence="4" key="1">
    <citation type="journal article" date="2019" name="Int. J. Syst. Evol. Microbiol.">
        <title>The Global Catalogue of Microorganisms (GCM) 10K type strain sequencing project: providing services to taxonomists for standard genome sequencing and annotation.</title>
        <authorList>
            <consortium name="The Broad Institute Genomics Platform"/>
            <consortium name="The Broad Institute Genome Sequencing Center for Infectious Disease"/>
            <person name="Wu L."/>
            <person name="Ma J."/>
        </authorList>
    </citation>
    <scope>NUCLEOTIDE SEQUENCE [LARGE SCALE GENOMIC DNA]</scope>
    <source>
        <strain evidence="4">JCM 14046</strain>
    </source>
</reference>
<dbReference type="EMBL" id="BAAAMY010000001">
    <property type="protein sequence ID" value="GAA1907426.1"/>
    <property type="molecule type" value="Genomic_DNA"/>
</dbReference>
<dbReference type="Gene3D" id="1.20.120.450">
    <property type="entry name" value="dinb family like domain"/>
    <property type="match status" value="1"/>
</dbReference>
<organism evidence="3 4">
    <name type="scientific">Nocardioides lentus</name>
    <dbReference type="NCBI Taxonomy" id="338077"/>
    <lineage>
        <taxon>Bacteria</taxon>
        <taxon>Bacillati</taxon>
        <taxon>Actinomycetota</taxon>
        <taxon>Actinomycetes</taxon>
        <taxon>Propionibacteriales</taxon>
        <taxon>Nocardioidaceae</taxon>
        <taxon>Nocardioides</taxon>
    </lineage>
</organism>
<dbReference type="InterPro" id="IPR024344">
    <property type="entry name" value="MDMPI_metal-binding"/>
</dbReference>
<evidence type="ECO:0000313" key="4">
    <source>
        <dbReference type="Proteomes" id="UP001501612"/>
    </source>
</evidence>
<feature type="domain" description="tRNA wybutosine-synthesis" evidence="1">
    <location>
        <begin position="204"/>
        <end position="247"/>
    </location>
</feature>
<dbReference type="RefSeq" id="WP_344003341.1">
    <property type="nucleotide sequence ID" value="NZ_BAAAMY010000001.1"/>
</dbReference>
<comment type="caution">
    <text evidence="3">The sequence shown here is derived from an EMBL/GenBank/DDBJ whole genome shotgun (WGS) entry which is preliminary data.</text>
</comment>
<keyword evidence="4" id="KW-1185">Reference proteome</keyword>
<accession>A0ABP5A905</accession>
<dbReference type="Pfam" id="PF11716">
    <property type="entry name" value="MDMPI_N"/>
    <property type="match status" value="1"/>
</dbReference>
<dbReference type="InterPro" id="IPR013917">
    <property type="entry name" value="tRNA_wybutosine-synth"/>
</dbReference>
<dbReference type="NCBIfam" id="TIGR03083">
    <property type="entry name" value="maleylpyruvate isomerase family mycothiol-dependent enzyme"/>
    <property type="match status" value="1"/>
</dbReference>